<evidence type="ECO:0000259" key="1">
    <source>
        <dbReference type="SMART" id="SM00233"/>
    </source>
</evidence>
<proteinExistence type="predicted"/>
<accession>A0A444U165</accession>
<name>A0A444U165_ACIRT</name>
<dbReference type="Proteomes" id="UP000289886">
    <property type="component" value="Unassembled WGS sequence"/>
</dbReference>
<dbReference type="EMBL" id="SCEB01215556">
    <property type="protein sequence ID" value="RXM28956.1"/>
    <property type="molecule type" value="Genomic_DNA"/>
</dbReference>
<protein>
    <submittedName>
        <fullName evidence="2">Phospholipase D1</fullName>
    </submittedName>
</protein>
<dbReference type="CDD" id="cd01254">
    <property type="entry name" value="PH_PLD"/>
    <property type="match status" value="1"/>
</dbReference>
<reference evidence="2 3" key="1">
    <citation type="submission" date="2019-01" db="EMBL/GenBank/DDBJ databases">
        <title>Draft Genome and Complete Hox-Cluster Characterization of the Sterlet Sturgeon (Acipenser ruthenus).</title>
        <authorList>
            <person name="Wei Q."/>
        </authorList>
    </citation>
    <scope>NUCLEOTIDE SEQUENCE [LARGE SCALE GENOMIC DNA]</scope>
    <source>
        <strain evidence="2">WHYD16114868_AA</strain>
        <tissue evidence="2">Blood</tissue>
    </source>
</reference>
<dbReference type="SUPFAM" id="SSF50729">
    <property type="entry name" value="PH domain-like"/>
    <property type="match status" value="1"/>
</dbReference>
<evidence type="ECO:0000313" key="2">
    <source>
        <dbReference type="EMBL" id="RXM28956.1"/>
    </source>
</evidence>
<feature type="domain" description="PH" evidence="1">
    <location>
        <begin position="66"/>
        <end position="176"/>
    </location>
</feature>
<dbReference type="Gene3D" id="2.30.29.30">
    <property type="entry name" value="Pleckstrin-homology domain (PH domain)/Phosphotyrosine-binding domain (PTB)"/>
    <property type="match status" value="1"/>
</dbReference>
<evidence type="ECO:0000313" key="3">
    <source>
        <dbReference type="Proteomes" id="UP000289886"/>
    </source>
</evidence>
<dbReference type="InterPro" id="IPR001849">
    <property type="entry name" value="PH_domain"/>
</dbReference>
<dbReference type="SMART" id="SM00233">
    <property type="entry name" value="PH"/>
    <property type="match status" value="1"/>
</dbReference>
<dbReference type="Pfam" id="PF00169">
    <property type="entry name" value="PH"/>
    <property type="match status" value="1"/>
</dbReference>
<sequence length="223" mass="25925">MLGRQNHRRALLRCRGLVDETPRAECARLKTPEMYPAQRNQDSSAVSTGQRDVYVIRMEGNANGRRPREGSILKRSGGHRIQGLNCFGHHQFCYRWSRRWLVVKDSFLLYMKPEAGVVSFVLLFDPEFRVQVGRSYTATKYGVCIQNFARTLIIKCSSYRQAQWWSHEIQRLAKEGGREFVSPHRFDAFVPIRENTLAKCGYFADVGQALEDAKEEIFITDWW</sequence>
<organism evidence="2 3">
    <name type="scientific">Acipenser ruthenus</name>
    <name type="common">Sterlet sturgeon</name>
    <dbReference type="NCBI Taxonomy" id="7906"/>
    <lineage>
        <taxon>Eukaryota</taxon>
        <taxon>Metazoa</taxon>
        <taxon>Chordata</taxon>
        <taxon>Craniata</taxon>
        <taxon>Vertebrata</taxon>
        <taxon>Euteleostomi</taxon>
        <taxon>Actinopterygii</taxon>
        <taxon>Chondrostei</taxon>
        <taxon>Acipenseriformes</taxon>
        <taxon>Acipenseridae</taxon>
        <taxon>Acipenser</taxon>
    </lineage>
</organism>
<keyword evidence="3" id="KW-1185">Reference proteome</keyword>
<gene>
    <name evidence="2" type="ORF">EOD39_19486</name>
</gene>
<comment type="caution">
    <text evidence="2">The sequence shown here is derived from an EMBL/GenBank/DDBJ whole genome shotgun (WGS) entry which is preliminary data.</text>
</comment>
<dbReference type="AlphaFoldDB" id="A0A444U165"/>
<dbReference type="InterPro" id="IPR011993">
    <property type="entry name" value="PH-like_dom_sf"/>
</dbReference>